<dbReference type="EMBL" id="LLZH01000013">
    <property type="protein sequence ID" value="KUL41319.1"/>
    <property type="molecule type" value="Genomic_DNA"/>
</dbReference>
<dbReference type="Proteomes" id="UP000053244">
    <property type="component" value="Unassembled WGS sequence"/>
</dbReference>
<gene>
    <name evidence="1" type="ORF">ADL15_03425</name>
</gene>
<proteinExistence type="predicted"/>
<comment type="caution">
    <text evidence="1">The sequence shown here is derived from an EMBL/GenBank/DDBJ whole genome shotgun (WGS) entry which is preliminary data.</text>
</comment>
<evidence type="ECO:0000313" key="2">
    <source>
        <dbReference type="Proteomes" id="UP000053244"/>
    </source>
</evidence>
<evidence type="ECO:0000313" key="1">
    <source>
        <dbReference type="EMBL" id="KUL41319.1"/>
    </source>
</evidence>
<organism evidence="1 2">
    <name type="scientific">Actinoplanes awajinensis subsp. mycoplanecinus</name>
    <dbReference type="NCBI Taxonomy" id="135947"/>
    <lineage>
        <taxon>Bacteria</taxon>
        <taxon>Bacillati</taxon>
        <taxon>Actinomycetota</taxon>
        <taxon>Actinomycetes</taxon>
        <taxon>Micromonosporales</taxon>
        <taxon>Micromonosporaceae</taxon>
        <taxon>Actinoplanes</taxon>
    </lineage>
</organism>
<sequence>MSIVGVSAYVHCRCWKDGLAPAPPVGPVGFDEDGRLGLLEPWSRETANAHGHVEHWLEHGCPHDDMQIHREEIGSWAGIRIFQQALRAAGAADFPVLLRYLPETNDGWIPADEVPRVLAELDHFENGARLADEVVLVDEASGDALHSYVASHGGVFIWGRDHHIGVDPAGFFVLDRTTELPGTLFRAARFEQRVLPGGELELTGEGQSVRLAMTPIANYLPTPPQRLTIQVRPRSAADFDHLLGMLRRLCAAALSTDNPIHWI</sequence>
<dbReference type="AlphaFoldDB" id="A0A0X3V8Z5"/>
<protein>
    <submittedName>
        <fullName evidence="1">Uncharacterized protein</fullName>
    </submittedName>
</protein>
<name>A0A0X3V8Z5_9ACTN</name>
<keyword evidence="2" id="KW-1185">Reference proteome</keyword>
<reference evidence="1 2" key="1">
    <citation type="submission" date="2015-10" db="EMBL/GenBank/DDBJ databases">
        <authorList>
            <person name="Gilbert D.G."/>
        </authorList>
    </citation>
    <scope>NUCLEOTIDE SEQUENCE [LARGE SCALE GENOMIC DNA]</scope>
    <source>
        <strain evidence="1 2">NRRL B-16712</strain>
    </source>
</reference>
<accession>A0A0X3V8Z5</accession>